<accession>A0A1I7JLF0</accession>
<evidence type="ECO:0000313" key="2">
    <source>
        <dbReference type="Proteomes" id="UP000242496"/>
    </source>
</evidence>
<protein>
    <submittedName>
        <fullName evidence="1">Uncharacterized protein</fullName>
    </submittedName>
</protein>
<evidence type="ECO:0000313" key="1">
    <source>
        <dbReference type="EMBL" id="SFU85961.1"/>
    </source>
</evidence>
<feature type="non-terminal residue" evidence="1">
    <location>
        <position position="1"/>
    </location>
</feature>
<reference evidence="2" key="1">
    <citation type="submission" date="2016-10" db="EMBL/GenBank/DDBJ databases">
        <authorList>
            <person name="Varghese N."/>
            <person name="Submissions S."/>
        </authorList>
    </citation>
    <scope>NUCLEOTIDE SEQUENCE [LARGE SCALE GENOMIC DNA]</scope>
    <source>
        <strain evidence="2">DSM 18168</strain>
    </source>
</reference>
<dbReference type="Proteomes" id="UP000242496">
    <property type="component" value="Unassembled WGS sequence"/>
</dbReference>
<name>A0A1I7JLF0_9GAMM</name>
<gene>
    <name evidence="1" type="ORF">SAMN05421784_1351</name>
</gene>
<dbReference type="AlphaFoldDB" id="A0A1I7JLF0"/>
<keyword evidence="2" id="KW-1185">Reference proteome</keyword>
<dbReference type="EMBL" id="FPBJ01000035">
    <property type="protein sequence ID" value="SFU85961.1"/>
    <property type="molecule type" value="Genomic_DNA"/>
</dbReference>
<sequence length="27" mass="3102">DGIKTLQQLSDRLEVIARELAEKFNNT</sequence>
<organism evidence="1 2">
    <name type="scientific">Xenorhabdus koppenhoeferi</name>
    <dbReference type="NCBI Taxonomy" id="351659"/>
    <lineage>
        <taxon>Bacteria</taxon>
        <taxon>Pseudomonadati</taxon>
        <taxon>Pseudomonadota</taxon>
        <taxon>Gammaproteobacteria</taxon>
        <taxon>Enterobacterales</taxon>
        <taxon>Morganellaceae</taxon>
        <taxon>Xenorhabdus</taxon>
    </lineage>
</organism>
<proteinExistence type="predicted"/>